<gene>
    <name evidence="2" type="ORF">V3851_09645</name>
</gene>
<dbReference type="Gene3D" id="2.40.260.10">
    <property type="entry name" value="Sortase"/>
    <property type="match status" value="1"/>
</dbReference>
<dbReference type="NCBIfam" id="TIGR01076">
    <property type="entry name" value="sortase_fam"/>
    <property type="match status" value="1"/>
</dbReference>
<keyword evidence="1" id="KW-0378">Hydrolase</keyword>
<dbReference type="RefSeq" id="WP_331846328.1">
    <property type="nucleotide sequence ID" value="NZ_JAZHPZ010000004.1"/>
</dbReference>
<dbReference type="CDD" id="cd06166">
    <property type="entry name" value="Sortase_D_2"/>
    <property type="match status" value="1"/>
</dbReference>
<keyword evidence="3" id="KW-1185">Reference proteome</keyword>
<dbReference type="InterPro" id="IPR005754">
    <property type="entry name" value="Sortase"/>
</dbReference>
<accession>A0ABU7VT87</accession>
<reference evidence="2 3" key="1">
    <citation type="submission" date="2024-02" db="EMBL/GenBank/DDBJ databases">
        <title>A nitrogen-fixing paenibacillus bacterium.</title>
        <authorList>
            <person name="Zhang W.L."/>
            <person name="Chen S.F."/>
        </authorList>
    </citation>
    <scope>NUCLEOTIDE SEQUENCE [LARGE SCALE GENOMIC DNA]</scope>
    <source>
        <strain evidence="2 3">M1</strain>
    </source>
</reference>
<name>A0ABU7VT87_9BACL</name>
<dbReference type="InterPro" id="IPR042000">
    <property type="entry name" value="Sortase_D_2"/>
</dbReference>
<protein>
    <submittedName>
        <fullName evidence="2">Class D sortase</fullName>
    </submittedName>
</protein>
<evidence type="ECO:0000313" key="2">
    <source>
        <dbReference type="EMBL" id="MEF2966092.1"/>
    </source>
</evidence>
<dbReference type="EMBL" id="JAZHPZ010000004">
    <property type="protein sequence ID" value="MEF2966092.1"/>
    <property type="molecule type" value="Genomic_DNA"/>
</dbReference>
<dbReference type="Pfam" id="PF04203">
    <property type="entry name" value="Sortase"/>
    <property type="match status" value="1"/>
</dbReference>
<dbReference type="Proteomes" id="UP001306950">
    <property type="component" value="Unassembled WGS sequence"/>
</dbReference>
<comment type="caution">
    <text evidence="2">The sequence shown here is derived from an EMBL/GenBank/DDBJ whole genome shotgun (WGS) entry which is preliminary data.</text>
</comment>
<evidence type="ECO:0000313" key="3">
    <source>
        <dbReference type="Proteomes" id="UP001306950"/>
    </source>
</evidence>
<sequence length="217" mass="23959">MKKLAYILIVAGIMIILFPKANEWYADLKQKNLLEQAMSNNSPQSAEAFNQKLKREYLNMSQVLSAAESLETTVSLKTTSNANNQEGAIAIIIIPKIDVELPILEGATKSNMKYAAAHLKETAALGEEGNAAIAAHRAHTKGRLFNRLNEVEAGDEIIIEARGSRYVYVVDKISIVEPTDISVLDSEDQSKKVLTLITCDPLINPTHRLIVRGKMQE</sequence>
<dbReference type="InterPro" id="IPR023365">
    <property type="entry name" value="Sortase_dom-sf"/>
</dbReference>
<proteinExistence type="predicted"/>
<dbReference type="SUPFAM" id="SSF63817">
    <property type="entry name" value="Sortase"/>
    <property type="match status" value="1"/>
</dbReference>
<organism evidence="2 3">
    <name type="scientific">Paenibacillus haidiansis</name>
    <dbReference type="NCBI Taxonomy" id="1574488"/>
    <lineage>
        <taxon>Bacteria</taxon>
        <taxon>Bacillati</taxon>
        <taxon>Bacillota</taxon>
        <taxon>Bacilli</taxon>
        <taxon>Bacillales</taxon>
        <taxon>Paenibacillaceae</taxon>
        <taxon>Paenibacillus</taxon>
    </lineage>
</organism>
<evidence type="ECO:0000256" key="1">
    <source>
        <dbReference type="ARBA" id="ARBA00022801"/>
    </source>
</evidence>